<reference evidence="2 3" key="1">
    <citation type="submission" date="2020-08" db="EMBL/GenBank/DDBJ databases">
        <title>Genomic Encyclopedia of Type Strains, Phase IV (KMG-IV): sequencing the most valuable type-strain genomes for metagenomic binning, comparative biology and taxonomic classification.</title>
        <authorList>
            <person name="Goeker M."/>
        </authorList>
    </citation>
    <scope>NUCLEOTIDE SEQUENCE [LARGE SCALE GENOMIC DNA]</scope>
    <source>
        <strain evidence="2 3">DSM 106146</strain>
    </source>
</reference>
<proteinExistence type="predicted"/>
<organism evidence="2 3">
    <name type="scientific">Catenibacillus scindens</name>
    <dbReference type="NCBI Taxonomy" id="673271"/>
    <lineage>
        <taxon>Bacteria</taxon>
        <taxon>Bacillati</taxon>
        <taxon>Bacillota</taxon>
        <taxon>Clostridia</taxon>
        <taxon>Lachnospirales</taxon>
        <taxon>Lachnospiraceae</taxon>
        <taxon>Catenibacillus</taxon>
    </lineage>
</organism>
<dbReference type="AlphaFoldDB" id="A0A7W8HCJ5"/>
<dbReference type="Proteomes" id="UP000543642">
    <property type="component" value="Unassembled WGS sequence"/>
</dbReference>
<evidence type="ECO:0000313" key="3">
    <source>
        <dbReference type="Proteomes" id="UP000543642"/>
    </source>
</evidence>
<protein>
    <submittedName>
        <fullName evidence="2">Uncharacterized protein</fullName>
    </submittedName>
</protein>
<accession>A0A7W8HCJ5</accession>
<comment type="caution">
    <text evidence="2">The sequence shown here is derived from an EMBL/GenBank/DDBJ whole genome shotgun (WGS) entry which is preliminary data.</text>
</comment>
<keyword evidence="3" id="KW-1185">Reference proteome</keyword>
<dbReference type="RefSeq" id="WP_183775948.1">
    <property type="nucleotide sequence ID" value="NZ_JACHFW010000015.1"/>
</dbReference>
<evidence type="ECO:0000313" key="2">
    <source>
        <dbReference type="EMBL" id="MBB5265834.1"/>
    </source>
</evidence>
<name>A0A7W8HCJ5_9FIRM</name>
<sequence>MKEQKHCPGKEPWPRPEFNLEDEPEELIKENSSYVSGGKCAPNNNPFWEDGANPLSSKGN</sequence>
<gene>
    <name evidence="2" type="ORF">HNP82_002985</name>
</gene>
<dbReference type="EMBL" id="JACHFW010000015">
    <property type="protein sequence ID" value="MBB5265834.1"/>
    <property type="molecule type" value="Genomic_DNA"/>
</dbReference>
<evidence type="ECO:0000256" key="1">
    <source>
        <dbReference type="SAM" id="MobiDB-lite"/>
    </source>
</evidence>
<feature type="region of interest" description="Disordered" evidence="1">
    <location>
        <begin position="31"/>
        <end position="60"/>
    </location>
</feature>